<sequence>MQTRLKLGESPSAPGPKALLSSSEPQDFCLVVDYLKADSHFGLGHVGWPSMKSKFLRFVGKFWSRRAEKKVTSDPKISKFRHRENKSTTKHLINLRKT</sequence>
<evidence type="ECO:0000313" key="2">
    <source>
        <dbReference type="EMBL" id="DAD21720.1"/>
    </source>
</evidence>
<gene>
    <name evidence="2" type="ORF">HUJ06_023183</name>
</gene>
<comment type="caution">
    <text evidence="2">The sequence shown here is derived from an EMBL/GenBank/DDBJ whole genome shotgun (WGS) entry which is preliminary data.</text>
</comment>
<evidence type="ECO:0000256" key="1">
    <source>
        <dbReference type="SAM" id="MobiDB-lite"/>
    </source>
</evidence>
<reference evidence="2 3" key="1">
    <citation type="journal article" date="2020" name="Mol. Biol. Evol.">
        <title>Distinct Expression and Methylation Patterns for Genes with Different Fates following a Single Whole-Genome Duplication in Flowering Plants.</title>
        <authorList>
            <person name="Shi T."/>
            <person name="Rahmani R.S."/>
            <person name="Gugger P.F."/>
            <person name="Wang M."/>
            <person name="Li H."/>
            <person name="Zhang Y."/>
            <person name="Li Z."/>
            <person name="Wang Q."/>
            <person name="Van de Peer Y."/>
            <person name="Marchal K."/>
            <person name="Chen J."/>
        </authorList>
    </citation>
    <scope>NUCLEOTIDE SEQUENCE [LARGE SCALE GENOMIC DNA]</scope>
    <source>
        <tissue evidence="2">Leaf</tissue>
    </source>
</reference>
<proteinExistence type="predicted"/>
<feature type="region of interest" description="Disordered" evidence="1">
    <location>
        <begin position="1"/>
        <end position="21"/>
    </location>
</feature>
<dbReference type="AlphaFoldDB" id="A0A822XMW5"/>
<evidence type="ECO:0000313" key="3">
    <source>
        <dbReference type="Proteomes" id="UP000607653"/>
    </source>
</evidence>
<protein>
    <submittedName>
        <fullName evidence="2">Uncharacterized protein</fullName>
    </submittedName>
</protein>
<accession>A0A822XMW5</accession>
<keyword evidence="3" id="KW-1185">Reference proteome</keyword>
<dbReference type="Proteomes" id="UP000607653">
    <property type="component" value="Unassembled WGS sequence"/>
</dbReference>
<name>A0A822XMW5_NELNU</name>
<dbReference type="EMBL" id="DUZY01000001">
    <property type="protein sequence ID" value="DAD21720.1"/>
    <property type="molecule type" value="Genomic_DNA"/>
</dbReference>
<organism evidence="2 3">
    <name type="scientific">Nelumbo nucifera</name>
    <name type="common">Sacred lotus</name>
    <dbReference type="NCBI Taxonomy" id="4432"/>
    <lineage>
        <taxon>Eukaryota</taxon>
        <taxon>Viridiplantae</taxon>
        <taxon>Streptophyta</taxon>
        <taxon>Embryophyta</taxon>
        <taxon>Tracheophyta</taxon>
        <taxon>Spermatophyta</taxon>
        <taxon>Magnoliopsida</taxon>
        <taxon>Proteales</taxon>
        <taxon>Nelumbonaceae</taxon>
        <taxon>Nelumbo</taxon>
    </lineage>
</organism>